<name>A0A518B0M0_9BACT</name>
<dbReference type="InterPro" id="IPR012798">
    <property type="entry name" value="Cbl_synth_CobG-like"/>
</dbReference>
<organism evidence="10 11">
    <name type="scientific">Kolteria novifilia</name>
    <dbReference type="NCBI Taxonomy" id="2527975"/>
    <lineage>
        <taxon>Bacteria</taxon>
        <taxon>Pseudomonadati</taxon>
        <taxon>Planctomycetota</taxon>
        <taxon>Planctomycetia</taxon>
        <taxon>Kolteriales</taxon>
        <taxon>Kolteriaceae</taxon>
        <taxon>Kolteria</taxon>
    </lineage>
</organism>
<dbReference type="EC" id="1.8.7.1" evidence="10"/>
<feature type="domain" description="Nitrite/sulphite reductase 4Fe-4S" evidence="8">
    <location>
        <begin position="200"/>
        <end position="356"/>
    </location>
</feature>
<dbReference type="PROSITE" id="PS00365">
    <property type="entry name" value="NIR_SIR"/>
    <property type="match status" value="1"/>
</dbReference>
<dbReference type="InterPro" id="IPR045854">
    <property type="entry name" value="NO2/SO3_Rdtase_4Fe4S_sf"/>
</dbReference>
<evidence type="ECO:0000259" key="9">
    <source>
        <dbReference type="Pfam" id="PF03460"/>
    </source>
</evidence>
<dbReference type="RefSeq" id="WP_145256442.1">
    <property type="nucleotide sequence ID" value="NZ_CP036279.1"/>
</dbReference>
<dbReference type="SUPFAM" id="SSF55124">
    <property type="entry name" value="Nitrite/Sulfite reductase N-terminal domain-like"/>
    <property type="match status" value="2"/>
</dbReference>
<evidence type="ECO:0000259" key="8">
    <source>
        <dbReference type="Pfam" id="PF01077"/>
    </source>
</evidence>
<protein>
    <submittedName>
        <fullName evidence="10">Sulfite reductase [ferredoxin]</fullName>
        <ecNumber evidence="10">1.8.7.1</ecNumber>
    </submittedName>
</protein>
<dbReference type="PRINTS" id="PR00397">
    <property type="entry name" value="SIROHAEM"/>
</dbReference>
<dbReference type="Pfam" id="PF03460">
    <property type="entry name" value="NIR_SIR_ferr"/>
    <property type="match status" value="2"/>
</dbReference>
<dbReference type="PANTHER" id="PTHR32439">
    <property type="entry name" value="FERREDOXIN--NITRITE REDUCTASE, CHLOROPLASTIC"/>
    <property type="match status" value="1"/>
</dbReference>
<comment type="similarity">
    <text evidence="1">Belongs to the nitrite and sulfite reductase 4Fe-4S domain family.</text>
</comment>
<dbReference type="EMBL" id="CP036279">
    <property type="protein sequence ID" value="QDU60504.1"/>
    <property type="molecule type" value="Genomic_DNA"/>
</dbReference>
<evidence type="ECO:0000256" key="5">
    <source>
        <dbReference type="ARBA" id="ARBA00023002"/>
    </source>
</evidence>
<evidence type="ECO:0000256" key="2">
    <source>
        <dbReference type="ARBA" id="ARBA00022485"/>
    </source>
</evidence>
<dbReference type="GO" id="GO:0020037">
    <property type="term" value="F:heme binding"/>
    <property type="evidence" value="ECO:0007669"/>
    <property type="project" value="InterPro"/>
</dbReference>
<dbReference type="GO" id="GO:0046872">
    <property type="term" value="F:metal ion binding"/>
    <property type="evidence" value="ECO:0007669"/>
    <property type="project" value="UniProtKB-KW"/>
</dbReference>
<dbReference type="SUPFAM" id="SSF56014">
    <property type="entry name" value="Nitrite and sulphite reductase 4Fe-4S domain-like"/>
    <property type="match status" value="2"/>
</dbReference>
<sequence>MASNGTAQGFSEEQKQYLSAFMWGSDLARSARGLPTFAGTLGPANETDSSTSGSFDYDAFGPEAMHRRAQDQVEAGGGKLCKEEKAKRDKDPFGMWGEMRANAQQGVFPKGTDVFLYKYYGLFHVAPAQDSFMCRLRFPGGLLNAHQANEVARLARDYGGNYVHVTTRANLQIREIGPKHTLDVLTGLQNAGIINKGSGADNIRNVTGSATAGIDAEELIDTRPLSNEMHHYILNHRELYGLPRKFNIAFDGGGSISTLEETNDIAFAAVRVPEGKSIPAGIYFRMGLGGITGHKDFARDTGILLEPDQCVPAAVAVLKTFIEHGDRTDRNKARLKYVLDRWGFEKFLSESEKHLPFAWPKFPLEQCEPRRQPVRMAHLGVHRQKQEGKVYLGVVLPVGKLETDQLEGLATIANRYGSGMLRLTVWQNLLIPDINESDVPDVQEALEDLGLDCSPTSIRAGLVACTGNTGCKFAASNTKGQAMILAEHLETSLNVDQPLNIHLTGCHHSCAQHYIGDIGMLATKVESSDGEELIEGYRVFVGGGYGADEGIGRELFPELPFDEIPGRLESLLKVYMQRRDSDDESFRDFSRRHSIDDLLAMTEQQTHA</sequence>
<evidence type="ECO:0000256" key="7">
    <source>
        <dbReference type="ARBA" id="ARBA00023014"/>
    </source>
</evidence>
<gene>
    <name evidence="10" type="primary">sir_1</name>
    <name evidence="10" type="ORF">Pan216_13450</name>
</gene>
<dbReference type="InterPro" id="IPR006067">
    <property type="entry name" value="NO2/SO3_Rdtase_4Fe4S_dom"/>
</dbReference>
<dbReference type="Gene3D" id="3.30.413.10">
    <property type="entry name" value="Sulfite Reductase Hemoprotein, domain 1"/>
    <property type="match status" value="2"/>
</dbReference>
<dbReference type="NCBIfam" id="NF007126">
    <property type="entry name" value="PRK09567.1"/>
    <property type="match status" value="1"/>
</dbReference>
<feature type="domain" description="Nitrite/Sulfite reductase ferredoxin-like" evidence="9">
    <location>
        <begin position="129"/>
        <end position="190"/>
    </location>
</feature>
<evidence type="ECO:0000256" key="3">
    <source>
        <dbReference type="ARBA" id="ARBA00022617"/>
    </source>
</evidence>
<dbReference type="InterPro" id="IPR006066">
    <property type="entry name" value="NO2/SO3_Rdtase_FeS/sirohaem_BS"/>
</dbReference>
<proteinExistence type="inferred from homology"/>
<dbReference type="Pfam" id="PF01077">
    <property type="entry name" value="NIR_SIR"/>
    <property type="match status" value="2"/>
</dbReference>
<dbReference type="KEGG" id="knv:Pan216_13450"/>
<dbReference type="InterPro" id="IPR005117">
    <property type="entry name" value="NiRdtase/SiRdtase_haem-b_fer"/>
</dbReference>
<dbReference type="Proteomes" id="UP000317093">
    <property type="component" value="Chromosome"/>
</dbReference>
<keyword evidence="7" id="KW-0411">Iron-sulfur</keyword>
<keyword evidence="11" id="KW-1185">Reference proteome</keyword>
<dbReference type="InterPro" id="IPR051329">
    <property type="entry name" value="NIR_SIR_4Fe-4S"/>
</dbReference>
<keyword evidence="2" id="KW-0004">4Fe-4S</keyword>
<dbReference type="PANTHER" id="PTHR32439:SF0">
    <property type="entry name" value="FERREDOXIN--NITRITE REDUCTASE, CHLOROPLASTIC"/>
    <property type="match status" value="1"/>
</dbReference>
<evidence type="ECO:0000313" key="10">
    <source>
        <dbReference type="EMBL" id="QDU60504.1"/>
    </source>
</evidence>
<dbReference type="AlphaFoldDB" id="A0A518B0M0"/>
<keyword evidence="3" id="KW-0349">Heme</keyword>
<evidence type="ECO:0000256" key="1">
    <source>
        <dbReference type="ARBA" id="ARBA00010429"/>
    </source>
</evidence>
<evidence type="ECO:0000256" key="4">
    <source>
        <dbReference type="ARBA" id="ARBA00022723"/>
    </source>
</evidence>
<dbReference type="GO" id="GO:0050311">
    <property type="term" value="F:sulfite reductase (ferredoxin) activity"/>
    <property type="evidence" value="ECO:0007669"/>
    <property type="project" value="UniProtKB-EC"/>
</dbReference>
<feature type="domain" description="Nitrite/Sulfite reductase ferredoxin-like" evidence="9">
    <location>
        <begin position="382"/>
        <end position="448"/>
    </location>
</feature>
<accession>A0A518B0M0</accession>
<evidence type="ECO:0000313" key="11">
    <source>
        <dbReference type="Proteomes" id="UP000317093"/>
    </source>
</evidence>
<keyword evidence="6" id="KW-0408">Iron</keyword>
<dbReference type="InterPro" id="IPR036136">
    <property type="entry name" value="Nit/Sulf_reduc_fer-like_dom_sf"/>
</dbReference>
<keyword evidence="4" id="KW-0479">Metal-binding</keyword>
<dbReference type="NCBIfam" id="TIGR02435">
    <property type="entry name" value="CobG"/>
    <property type="match status" value="1"/>
</dbReference>
<feature type="domain" description="Nitrite/sulphite reductase 4Fe-4S" evidence="8">
    <location>
        <begin position="463"/>
        <end position="600"/>
    </location>
</feature>
<keyword evidence="5 10" id="KW-0560">Oxidoreductase</keyword>
<evidence type="ECO:0000256" key="6">
    <source>
        <dbReference type="ARBA" id="ARBA00023004"/>
    </source>
</evidence>
<reference evidence="10 11" key="1">
    <citation type="submission" date="2019-02" db="EMBL/GenBank/DDBJ databases">
        <title>Deep-cultivation of Planctomycetes and their phenomic and genomic characterization uncovers novel biology.</title>
        <authorList>
            <person name="Wiegand S."/>
            <person name="Jogler M."/>
            <person name="Boedeker C."/>
            <person name="Pinto D."/>
            <person name="Vollmers J."/>
            <person name="Rivas-Marin E."/>
            <person name="Kohn T."/>
            <person name="Peeters S.H."/>
            <person name="Heuer A."/>
            <person name="Rast P."/>
            <person name="Oberbeckmann S."/>
            <person name="Bunk B."/>
            <person name="Jeske O."/>
            <person name="Meyerdierks A."/>
            <person name="Storesund J.E."/>
            <person name="Kallscheuer N."/>
            <person name="Luecker S."/>
            <person name="Lage O.M."/>
            <person name="Pohl T."/>
            <person name="Merkel B.J."/>
            <person name="Hornburger P."/>
            <person name="Mueller R.-W."/>
            <person name="Bruemmer F."/>
            <person name="Labrenz M."/>
            <person name="Spormann A.M."/>
            <person name="Op den Camp H."/>
            <person name="Overmann J."/>
            <person name="Amann R."/>
            <person name="Jetten M.S.M."/>
            <person name="Mascher T."/>
            <person name="Medema M.H."/>
            <person name="Devos D.P."/>
            <person name="Kaster A.-K."/>
            <person name="Ovreas L."/>
            <person name="Rohde M."/>
            <person name="Galperin M.Y."/>
            <person name="Jogler C."/>
        </authorList>
    </citation>
    <scope>NUCLEOTIDE SEQUENCE [LARGE SCALE GENOMIC DNA]</scope>
    <source>
        <strain evidence="10 11">Pan216</strain>
    </source>
</reference>
<dbReference type="GO" id="GO:0051539">
    <property type="term" value="F:4 iron, 4 sulfur cluster binding"/>
    <property type="evidence" value="ECO:0007669"/>
    <property type="project" value="UniProtKB-KW"/>
</dbReference>
<dbReference type="OrthoDB" id="9803707at2"/>
<dbReference type="Gene3D" id="3.90.480.10">
    <property type="entry name" value="Sulfite Reductase Hemoprotein,Domain 2"/>
    <property type="match status" value="1"/>
</dbReference>